<feature type="transmembrane region" description="Helical" evidence="2">
    <location>
        <begin position="12"/>
        <end position="32"/>
    </location>
</feature>
<evidence type="ECO:0000259" key="3">
    <source>
        <dbReference type="Pfam" id="PF12508"/>
    </source>
</evidence>
<organism evidence="4 5">
    <name type="scientific">Mucilaginibacter conchicola</name>
    <dbReference type="NCBI Taxonomy" id="2303333"/>
    <lineage>
        <taxon>Bacteria</taxon>
        <taxon>Pseudomonadati</taxon>
        <taxon>Bacteroidota</taxon>
        <taxon>Sphingobacteriia</taxon>
        <taxon>Sphingobacteriales</taxon>
        <taxon>Sphingobacteriaceae</taxon>
        <taxon>Mucilaginibacter</taxon>
    </lineage>
</organism>
<sequence length="353" mass="38520">MLNPDFLRKRRFMLIIPVLVIPFLTMAFWALGGGVSRSQLSKTKTKPGINTTLPKARFNNDQGKDKLALYKQSQLDSAARSGEGVNSAFIKEMGLADPTAKPGFSRPASDQREEAGETADRINQKLALINKQINMPPPEKARGVPERQSEDVSRLHKMMKSMNSGQADPEMRQLNQMLDKIQAIQNPESAQAKPSLPADTKPFRAIPAVIDGKQKVADGAVVRLRLSDTTTIKNQLLNKGQLLFGACQVTNQRLLLTIRNIRTENNIIPVDLTVFSQDGMPGIPAPEAELAGSASYGADNAIQSMQVLSMDQSIAGQAAAGGVNAAKNLFGKKLKKVKVKLKDQFPVLLKINR</sequence>
<gene>
    <name evidence="4" type="primary">traM</name>
    <name evidence="4" type="ORF">D0C36_22710</name>
</gene>
<accession>A0A372NMQ1</accession>
<dbReference type="InterPro" id="IPR055407">
    <property type="entry name" value="TraM_C"/>
</dbReference>
<keyword evidence="5" id="KW-1185">Reference proteome</keyword>
<proteinExistence type="predicted"/>
<dbReference type="AlphaFoldDB" id="A0A372NMQ1"/>
<name>A0A372NMQ1_9SPHI</name>
<keyword evidence="2" id="KW-0812">Transmembrane</keyword>
<keyword evidence="2" id="KW-0472">Membrane</keyword>
<protein>
    <submittedName>
        <fullName evidence="4">Conjugative transposon protein TraM</fullName>
    </submittedName>
</protein>
<feature type="region of interest" description="Disordered" evidence="1">
    <location>
        <begin position="97"/>
        <end position="119"/>
    </location>
</feature>
<comment type="caution">
    <text evidence="4">The sequence shown here is derived from an EMBL/GenBank/DDBJ whole genome shotgun (WGS) entry which is preliminary data.</text>
</comment>
<reference evidence="4 5" key="1">
    <citation type="submission" date="2018-08" db="EMBL/GenBank/DDBJ databases">
        <title>Mucilaginibacter sp. MYSH2.</title>
        <authorList>
            <person name="Seo T."/>
        </authorList>
    </citation>
    <scope>NUCLEOTIDE SEQUENCE [LARGE SCALE GENOMIC DNA]</scope>
    <source>
        <strain evidence="4 5">MYSH2</strain>
    </source>
</reference>
<evidence type="ECO:0000313" key="4">
    <source>
        <dbReference type="EMBL" id="RFZ90216.1"/>
    </source>
</evidence>
<evidence type="ECO:0000313" key="5">
    <source>
        <dbReference type="Proteomes" id="UP000264217"/>
    </source>
</evidence>
<evidence type="ECO:0000256" key="2">
    <source>
        <dbReference type="SAM" id="Phobius"/>
    </source>
</evidence>
<keyword evidence="2" id="KW-1133">Transmembrane helix</keyword>
<feature type="compositionally biased region" description="Basic and acidic residues" evidence="1">
    <location>
        <begin position="109"/>
        <end position="119"/>
    </location>
</feature>
<dbReference type="OrthoDB" id="1453786at2"/>
<evidence type="ECO:0000256" key="1">
    <source>
        <dbReference type="SAM" id="MobiDB-lite"/>
    </source>
</evidence>
<dbReference type="EMBL" id="QWDC01000005">
    <property type="protein sequence ID" value="RFZ90216.1"/>
    <property type="molecule type" value="Genomic_DNA"/>
</dbReference>
<dbReference type="Pfam" id="PF12508">
    <property type="entry name" value="Transposon_TraM"/>
    <property type="match status" value="1"/>
</dbReference>
<dbReference type="Proteomes" id="UP000264217">
    <property type="component" value="Unassembled WGS sequence"/>
</dbReference>
<feature type="domain" description="Conjugative transposon TraM C-terminal" evidence="3">
    <location>
        <begin position="206"/>
        <end position="350"/>
    </location>
</feature>